<gene>
    <name evidence="8" type="ORF">ENW50_06230</name>
</gene>
<keyword evidence="4" id="KW-0233">DNA recombination</keyword>
<dbReference type="InterPro" id="IPR013762">
    <property type="entry name" value="Integrase-like_cat_sf"/>
</dbReference>
<protein>
    <submittedName>
        <fullName evidence="8">Site-specific integrase</fullName>
    </submittedName>
</protein>
<dbReference type="InterPro" id="IPR011010">
    <property type="entry name" value="DNA_brk_join_enz"/>
</dbReference>
<dbReference type="PANTHER" id="PTHR30349">
    <property type="entry name" value="PHAGE INTEGRASE-RELATED"/>
    <property type="match status" value="1"/>
</dbReference>
<evidence type="ECO:0000256" key="4">
    <source>
        <dbReference type="ARBA" id="ARBA00023172"/>
    </source>
</evidence>
<dbReference type="PANTHER" id="PTHR30349:SF64">
    <property type="entry name" value="PROPHAGE INTEGRASE INTD-RELATED"/>
    <property type="match status" value="1"/>
</dbReference>
<dbReference type="GO" id="GO:0006310">
    <property type="term" value="P:DNA recombination"/>
    <property type="evidence" value="ECO:0007669"/>
    <property type="project" value="UniProtKB-KW"/>
</dbReference>
<dbReference type="SUPFAM" id="SSF56349">
    <property type="entry name" value="DNA breaking-rejoining enzymes"/>
    <property type="match status" value="1"/>
</dbReference>
<feature type="domain" description="Core-binding (CB)" evidence="7">
    <location>
        <begin position="87"/>
        <end position="170"/>
    </location>
</feature>
<comment type="similarity">
    <text evidence="1">Belongs to the 'phage' integrase family.</text>
</comment>
<dbReference type="InterPro" id="IPR050090">
    <property type="entry name" value="Tyrosine_recombinase_XerCD"/>
</dbReference>
<sequence length="393" mass="44742">MPRKPAPVTGVYERVPGSDIWCARIRVDGKLVRKSFGSGPKGRADAVAWVEKARTIKRTGEGVLPTTAKRPVLTTAEVAVLGDGTAITVGRLCDEFERYVKAHPEEYRDQTNPPRRIAEIRSMFGHRDAAKLKSSEIEDWLDDIQENRGLASATINKMRGTFSMIYKHGKRKDLVSVNPAVDVPLHDVGQGVERFLADDEEMRLRRVLQRKIEMHDPIKHPELRKQAIHRLLEFEVSLKSGMRRSEQYNLRWGDVDFERRIMRLRKTKNGKPRNAFMIDDVAAALKQLRKLDLERRDRSASQPNKSPDDVVFAKSDNKKWWQAALGEAKISNYRWHDNRHTFCSRLVQAGVHLKVVQEAAGHASIASTMRYAHFAPSQVLDAMAVLNTKREVG</sequence>
<dbReference type="PROSITE" id="PS51900">
    <property type="entry name" value="CB"/>
    <property type="match status" value="1"/>
</dbReference>
<dbReference type="Pfam" id="PF00589">
    <property type="entry name" value="Phage_integrase"/>
    <property type="match status" value="1"/>
</dbReference>
<evidence type="ECO:0000259" key="7">
    <source>
        <dbReference type="PROSITE" id="PS51900"/>
    </source>
</evidence>
<dbReference type="InterPro" id="IPR010998">
    <property type="entry name" value="Integrase_recombinase_N"/>
</dbReference>
<dbReference type="InterPro" id="IPR002104">
    <property type="entry name" value="Integrase_catalytic"/>
</dbReference>
<feature type="domain" description="Tyr recombinase" evidence="6">
    <location>
        <begin position="203"/>
        <end position="384"/>
    </location>
</feature>
<proteinExistence type="inferred from homology"/>
<comment type="caution">
    <text evidence="8">The sequence shown here is derived from an EMBL/GenBank/DDBJ whole genome shotgun (WGS) entry which is preliminary data.</text>
</comment>
<dbReference type="GO" id="GO:0015074">
    <property type="term" value="P:DNA integration"/>
    <property type="evidence" value="ECO:0007669"/>
    <property type="project" value="UniProtKB-KW"/>
</dbReference>
<name>A0A7V4XSD5_9BACT</name>
<accession>A0A7V4XSD5</accession>
<dbReference type="GO" id="GO:0003677">
    <property type="term" value="F:DNA binding"/>
    <property type="evidence" value="ECO:0007669"/>
    <property type="project" value="UniProtKB-UniRule"/>
</dbReference>
<dbReference type="CDD" id="cd00796">
    <property type="entry name" value="INT_Rci_Hp1_C"/>
    <property type="match status" value="1"/>
</dbReference>
<keyword evidence="2" id="KW-0229">DNA integration</keyword>
<dbReference type="AlphaFoldDB" id="A0A7V4XSD5"/>
<dbReference type="EMBL" id="DTKL01000035">
    <property type="protein sequence ID" value="HGY94267.1"/>
    <property type="molecule type" value="Genomic_DNA"/>
</dbReference>
<evidence type="ECO:0000256" key="1">
    <source>
        <dbReference type="ARBA" id="ARBA00008857"/>
    </source>
</evidence>
<dbReference type="InterPro" id="IPR044068">
    <property type="entry name" value="CB"/>
</dbReference>
<keyword evidence="3 5" id="KW-0238">DNA-binding</keyword>
<organism evidence="8">
    <name type="scientific">Acidobacterium capsulatum</name>
    <dbReference type="NCBI Taxonomy" id="33075"/>
    <lineage>
        <taxon>Bacteria</taxon>
        <taxon>Pseudomonadati</taxon>
        <taxon>Acidobacteriota</taxon>
        <taxon>Terriglobia</taxon>
        <taxon>Terriglobales</taxon>
        <taxon>Acidobacteriaceae</taxon>
        <taxon>Acidobacterium</taxon>
    </lineage>
</organism>
<dbReference type="Gene3D" id="1.10.443.10">
    <property type="entry name" value="Intergrase catalytic core"/>
    <property type="match status" value="1"/>
</dbReference>
<reference evidence="8" key="1">
    <citation type="journal article" date="2020" name="mSystems">
        <title>Genome- and Community-Level Interaction Insights into Carbon Utilization and Element Cycling Functions of Hydrothermarchaeota in Hydrothermal Sediment.</title>
        <authorList>
            <person name="Zhou Z."/>
            <person name="Liu Y."/>
            <person name="Xu W."/>
            <person name="Pan J."/>
            <person name="Luo Z.H."/>
            <person name="Li M."/>
        </authorList>
    </citation>
    <scope>NUCLEOTIDE SEQUENCE [LARGE SCALE GENOMIC DNA]</scope>
    <source>
        <strain evidence="8">SpSt-855</strain>
    </source>
</reference>
<evidence type="ECO:0000313" key="8">
    <source>
        <dbReference type="EMBL" id="HGY94267.1"/>
    </source>
</evidence>
<evidence type="ECO:0000256" key="5">
    <source>
        <dbReference type="PROSITE-ProRule" id="PRU01248"/>
    </source>
</evidence>
<dbReference type="PROSITE" id="PS51898">
    <property type="entry name" value="TYR_RECOMBINASE"/>
    <property type="match status" value="1"/>
</dbReference>
<dbReference type="Gene3D" id="1.10.150.130">
    <property type="match status" value="1"/>
</dbReference>
<evidence type="ECO:0000256" key="2">
    <source>
        <dbReference type="ARBA" id="ARBA00022908"/>
    </source>
</evidence>
<evidence type="ECO:0000256" key="3">
    <source>
        <dbReference type="ARBA" id="ARBA00023125"/>
    </source>
</evidence>
<evidence type="ECO:0000259" key="6">
    <source>
        <dbReference type="PROSITE" id="PS51898"/>
    </source>
</evidence>